<evidence type="ECO:0000313" key="3">
    <source>
        <dbReference type="EMBL" id="AIA84309.1"/>
    </source>
</evidence>
<dbReference type="PANTHER" id="PTHR43308:SF1">
    <property type="entry name" value="OUTER MEMBRANE PROTEIN ALPHA"/>
    <property type="match status" value="1"/>
</dbReference>
<dbReference type="Pfam" id="PF00395">
    <property type="entry name" value="SLH"/>
    <property type="match status" value="1"/>
</dbReference>
<proteinExistence type="predicted"/>
<dbReference type="InterPro" id="IPR001119">
    <property type="entry name" value="SLH_dom"/>
</dbReference>
<accession>A0A060BN50</accession>
<protein>
    <submittedName>
        <fullName evidence="3">SLH</fullName>
    </submittedName>
</protein>
<reference evidence="3" key="1">
    <citation type="journal article" date="2013" name="Environ. Microbiol.">
        <title>Seasonally variable intestinal metagenomes of the red palm weevil (Rhynchophorus ferrugineus).</title>
        <authorList>
            <person name="Jia S."/>
            <person name="Zhang X."/>
            <person name="Zhang G."/>
            <person name="Yin A."/>
            <person name="Zhang S."/>
            <person name="Li F."/>
            <person name="Wang L."/>
            <person name="Zhao D."/>
            <person name="Yun Q."/>
            <person name="Tala"/>
            <person name="Wang J."/>
            <person name="Sun G."/>
            <person name="Baabdullah M."/>
            <person name="Yu X."/>
            <person name="Hu S."/>
            <person name="Al-Mssallem I.S."/>
            <person name="Yu J."/>
        </authorList>
    </citation>
    <scope>NUCLEOTIDE SEQUENCE</scope>
</reference>
<name>A0A060BN50_9BACI</name>
<dbReference type="EMBL" id="KF117056">
    <property type="protein sequence ID" value="AIA84309.1"/>
    <property type="molecule type" value="Genomic_DNA"/>
</dbReference>
<organism evidence="3">
    <name type="scientific">uncultured Bacillus sp</name>
    <dbReference type="NCBI Taxonomy" id="83428"/>
    <lineage>
        <taxon>Bacteria</taxon>
        <taxon>Bacillati</taxon>
        <taxon>Bacillota</taxon>
        <taxon>Bacilli</taxon>
        <taxon>Bacillales</taxon>
        <taxon>Bacillaceae</taxon>
        <taxon>Bacillus</taxon>
        <taxon>environmental samples</taxon>
    </lineage>
</organism>
<keyword evidence="1" id="KW-0732">Signal</keyword>
<feature type="domain" description="SLH" evidence="2">
    <location>
        <begin position="1"/>
        <end position="61"/>
    </location>
</feature>
<dbReference type="PROSITE" id="PS51272">
    <property type="entry name" value="SLH"/>
    <property type="match status" value="1"/>
</dbReference>
<dbReference type="AlphaFoldDB" id="A0A060BN50"/>
<dbReference type="PANTHER" id="PTHR43308">
    <property type="entry name" value="OUTER MEMBRANE PROTEIN ALPHA-RELATED"/>
    <property type="match status" value="1"/>
</dbReference>
<dbReference type="InterPro" id="IPR051465">
    <property type="entry name" value="Cell_Envelope_Struct_Comp"/>
</dbReference>
<sequence>MFPDVPENHWAYEAVQAMAKNGLVEGYPDGTFGGSRSMTRYEFAQIVHRALQKGTDVNARLISEFKPELKHIRIDVIAKDKEGNPAIEWIRVNQ</sequence>
<evidence type="ECO:0000259" key="2">
    <source>
        <dbReference type="PROSITE" id="PS51272"/>
    </source>
</evidence>
<evidence type="ECO:0000256" key="1">
    <source>
        <dbReference type="ARBA" id="ARBA00022729"/>
    </source>
</evidence>